<protein>
    <submittedName>
        <fullName evidence="2">4-methyl-5(B-hydroxyethyl)-thiazole monophosphate biosynthesis protein</fullName>
    </submittedName>
</protein>
<dbReference type="InterPro" id="IPR006287">
    <property type="entry name" value="DJ-1"/>
</dbReference>
<name>A0A650EKX3_9HELI</name>
<proteinExistence type="predicted"/>
<reference evidence="2" key="1">
    <citation type="journal article" date="2020" name="J. ISSAAS">
        <title>Lactobacilli and other gastrointestinal microbiota of Peromyscus leucopus, reservoir host for agents of Lyme disease and other zoonoses in North America.</title>
        <authorList>
            <person name="Milovic A."/>
            <person name="Bassam K."/>
            <person name="Shao H."/>
            <person name="Chatzistamou I."/>
            <person name="Tufts D.M."/>
            <person name="Diuk-Wasser M."/>
            <person name="Barbour A.G."/>
        </authorList>
    </citation>
    <scope>NUCLEOTIDE SEQUENCE</scope>
    <source>
        <strain evidence="2">LL4</strain>
    </source>
</reference>
<dbReference type="GO" id="GO:0005737">
    <property type="term" value="C:cytoplasm"/>
    <property type="evidence" value="ECO:0007669"/>
    <property type="project" value="TreeGrafter"/>
</dbReference>
<dbReference type="InterPro" id="IPR002818">
    <property type="entry name" value="DJ-1/PfpI"/>
</dbReference>
<dbReference type="Gene3D" id="3.40.50.880">
    <property type="match status" value="1"/>
</dbReference>
<dbReference type="PANTHER" id="PTHR48094">
    <property type="entry name" value="PROTEIN/NUCLEIC ACID DEGLYCASE DJ-1-RELATED"/>
    <property type="match status" value="1"/>
</dbReference>
<evidence type="ECO:0000259" key="1">
    <source>
        <dbReference type="Pfam" id="PF01965"/>
    </source>
</evidence>
<evidence type="ECO:0000313" key="2">
    <source>
        <dbReference type="EMBL" id="QGT50410.1"/>
    </source>
</evidence>
<sequence>MKNILVPIAQGFEEIELVSIIDTLRRAGLNVIVASLDSQKLVRGGHQIFIQADMVLSEVDISSLGAIVLAGGLEGMQNLAASSKIIEIIQTLDSQKSLVCAICASPIVLNKAGVLKGDFTCYPGCEENIKAHRLEAAVVKNENIITSAGPATGILFALEIIKELCGAQKAQALWEGMQIPLAQSYPNTFAS</sequence>
<dbReference type="NCBIfam" id="TIGR01383">
    <property type="entry name" value="not_thiJ"/>
    <property type="match status" value="1"/>
</dbReference>
<feature type="domain" description="DJ-1/PfpI" evidence="1">
    <location>
        <begin position="2"/>
        <end position="163"/>
    </location>
</feature>
<accession>A0A650EKX3</accession>
<gene>
    <name evidence="2" type="primary">thiJ</name>
    <name evidence="2" type="ORF">Helico5904_0820</name>
</gene>
<dbReference type="EMBL" id="MN577569">
    <property type="protein sequence ID" value="QGT50410.1"/>
    <property type="molecule type" value="Genomic_DNA"/>
</dbReference>
<dbReference type="Pfam" id="PF01965">
    <property type="entry name" value="DJ-1_PfpI"/>
    <property type="match status" value="1"/>
</dbReference>
<organism evidence="2">
    <name type="scientific">uncultured Helicobacter sp</name>
    <dbReference type="NCBI Taxonomy" id="175537"/>
    <lineage>
        <taxon>Bacteria</taxon>
        <taxon>Pseudomonadati</taxon>
        <taxon>Campylobacterota</taxon>
        <taxon>Epsilonproteobacteria</taxon>
        <taxon>Campylobacterales</taxon>
        <taxon>Helicobacteraceae</taxon>
        <taxon>Helicobacter</taxon>
        <taxon>environmental samples</taxon>
    </lineage>
</organism>
<dbReference type="PANTHER" id="PTHR48094:SF12">
    <property type="entry name" value="PARKINSON DISEASE PROTEIN 7 HOMOLOG"/>
    <property type="match status" value="1"/>
</dbReference>
<dbReference type="SUPFAM" id="SSF52317">
    <property type="entry name" value="Class I glutamine amidotransferase-like"/>
    <property type="match status" value="1"/>
</dbReference>
<dbReference type="InterPro" id="IPR029062">
    <property type="entry name" value="Class_I_gatase-like"/>
</dbReference>
<dbReference type="InterPro" id="IPR050325">
    <property type="entry name" value="Prot/Nucl_acid_deglycase"/>
</dbReference>
<dbReference type="AlphaFoldDB" id="A0A650EKX3"/>
<dbReference type="CDD" id="cd03135">
    <property type="entry name" value="GATase1_DJ-1"/>
    <property type="match status" value="1"/>
</dbReference>